<feature type="compositionally biased region" description="Pro residues" evidence="1">
    <location>
        <begin position="148"/>
        <end position="166"/>
    </location>
</feature>
<keyword evidence="4" id="KW-1185">Reference proteome</keyword>
<sequence length="280" mass="28693">MKSPPAGASRDYLVAISLIAGVGYTASAEYNLARAIGSPVPVAVLLPLALDVYVVAAIRRNRGRDIALSLLLMGVAQVSAHLLESRVVVVSVPLVVAVSLLIPLVIWRVHALAVLPQKLHAKAGTAPGTEPAPAAGAEPVATVERVPVPQPTPVPATEPTPVPPASRPELAAVPDSVPAPVPVRPRRRTTGQPGRNKPRSTGTKTGQKAASAASFDEHVKTATAWLAAEPDLSGTDIGKKLGTGDSYGRRVRRAALGTAATGPAHLTTNATVGQGGEGYN</sequence>
<organism evidence="3 4">
    <name type="scientific">Streptomyces durmitorensis</name>
    <dbReference type="NCBI Taxonomy" id="319947"/>
    <lineage>
        <taxon>Bacteria</taxon>
        <taxon>Bacillati</taxon>
        <taxon>Actinomycetota</taxon>
        <taxon>Actinomycetes</taxon>
        <taxon>Kitasatosporales</taxon>
        <taxon>Streptomycetaceae</taxon>
        <taxon>Streptomyces</taxon>
    </lineage>
</organism>
<feature type="region of interest" description="Disordered" evidence="1">
    <location>
        <begin position="146"/>
        <end position="215"/>
    </location>
</feature>
<feature type="transmembrane region" description="Helical" evidence="2">
    <location>
        <begin position="12"/>
        <end position="30"/>
    </location>
</feature>
<name>A0ABY4PMX7_9ACTN</name>
<feature type="transmembrane region" description="Helical" evidence="2">
    <location>
        <begin position="89"/>
        <end position="109"/>
    </location>
</feature>
<evidence type="ECO:0000256" key="2">
    <source>
        <dbReference type="SAM" id="Phobius"/>
    </source>
</evidence>
<feature type="region of interest" description="Disordered" evidence="1">
    <location>
        <begin position="258"/>
        <end position="280"/>
    </location>
</feature>
<feature type="compositionally biased region" description="Polar residues" evidence="1">
    <location>
        <begin position="199"/>
        <end position="208"/>
    </location>
</feature>
<accession>A0ABY4PMX7</accession>
<keyword evidence="2" id="KW-0472">Membrane</keyword>
<dbReference type="RefSeq" id="WP_249585874.1">
    <property type="nucleotide sequence ID" value="NZ_BAAAQL010000002.1"/>
</dbReference>
<proteinExistence type="predicted"/>
<gene>
    <name evidence="3" type="ORF">M4V62_04345</name>
</gene>
<reference evidence="3 4" key="1">
    <citation type="submission" date="2022-05" db="EMBL/GenBank/DDBJ databases">
        <authorList>
            <person name="Zhou X."/>
            <person name="Li K."/>
            <person name="Man Y."/>
        </authorList>
    </citation>
    <scope>NUCLEOTIDE SEQUENCE [LARGE SCALE GENOMIC DNA]</scope>
    <source>
        <strain evidence="3 4">MS405</strain>
    </source>
</reference>
<evidence type="ECO:0008006" key="5">
    <source>
        <dbReference type="Google" id="ProtNLM"/>
    </source>
</evidence>
<evidence type="ECO:0000313" key="3">
    <source>
        <dbReference type="EMBL" id="UQT54378.1"/>
    </source>
</evidence>
<dbReference type="EMBL" id="CP097289">
    <property type="protein sequence ID" value="UQT54378.1"/>
    <property type="molecule type" value="Genomic_DNA"/>
</dbReference>
<keyword evidence="2" id="KW-1133">Transmembrane helix</keyword>
<evidence type="ECO:0000313" key="4">
    <source>
        <dbReference type="Proteomes" id="UP000829992"/>
    </source>
</evidence>
<dbReference type="Proteomes" id="UP000829992">
    <property type="component" value="Chromosome"/>
</dbReference>
<evidence type="ECO:0000256" key="1">
    <source>
        <dbReference type="SAM" id="MobiDB-lite"/>
    </source>
</evidence>
<keyword evidence="2" id="KW-0812">Transmembrane</keyword>
<protein>
    <recommendedName>
        <fullName evidence="5">DUF2637 domain-containing protein</fullName>
    </recommendedName>
</protein>
<feature type="transmembrane region" description="Helical" evidence="2">
    <location>
        <begin position="36"/>
        <end position="54"/>
    </location>
</feature>